<evidence type="ECO:0000256" key="3">
    <source>
        <dbReference type="SAM" id="MobiDB-lite"/>
    </source>
</evidence>
<evidence type="ECO:0000256" key="1">
    <source>
        <dbReference type="ARBA" id="ARBA00023127"/>
    </source>
</evidence>
<accession>A0A8J1LIE3</accession>
<dbReference type="KEGG" id="xla:121397150"/>
<dbReference type="Gene3D" id="1.10.472.10">
    <property type="entry name" value="Cyclin-like"/>
    <property type="match status" value="2"/>
</dbReference>
<keyword evidence="1 2" id="KW-0195">Cyclin</keyword>
<evidence type="ECO:0000313" key="7">
    <source>
        <dbReference type="RefSeq" id="XP_041429288.1"/>
    </source>
</evidence>
<protein>
    <submittedName>
        <fullName evidence="6 7">Cyclin-O protein B-like</fullName>
    </submittedName>
</protein>
<feature type="compositionally biased region" description="Basic and acidic residues" evidence="3">
    <location>
        <begin position="377"/>
        <end position="388"/>
    </location>
</feature>
<organism evidence="5 6">
    <name type="scientific">Xenopus laevis</name>
    <name type="common">African clawed frog</name>
    <dbReference type="NCBI Taxonomy" id="8355"/>
    <lineage>
        <taxon>Eukaryota</taxon>
        <taxon>Metazoa</taxon>
        <taxon>Chordata</taxon>
        <taxon>Craniata</taxon>
        <taxon>Vertebrata</taxon>
        <taxon>Euteleostomi</taxon>
        <taxon>Amphibia</taxon>
        <taxon>Batrachia</taxon>
        <taxon>Anura</taxon>
        <taxon>Pipoidea</taxon>
        <taxon>Pipidae</taxon>
        <taxon>Xenopodinae</taxon>
        <taxon>Xenopus</taxon>
        <taxon>Xenopus</taxon>
    </lineage>
</organism>
<dbReference type="Pfam" id="PF00134">
    <property type="entry name" value="Cyclin_N"/>
    <property type="match status" value="1"/>
</dbReference>
<dbReference type="InterPro" id="IPR039361">
    <property type="entry name" value="Cyclin"/>
</dbReference>
<dbReference type="PANTHER" id="PTHR10177">
    <property type="entry name" value="CYCLINS"/>
    <property type="match status" value="1"/>
</dbReference>
<comment type="similarity">
    <text evidence="2">Belongs to the cyclin family.</text>
</comment>
<evidence type="ECO:0000313" key="6">
    <source>
        <dbReference type="RefSeq" id="XP_041429287.1"/>
    </source>
</evidence>
<dbReference type="RefSeq" id="XP_041429288.1">
    <property type="nucleotide sequence ID" value="XM_041573354.1"/>
</dbReference>
<dbReference type="KEGG" id="xla:121397149"/>
<dbReference type="InterPro" id="IPR006671">
    <property type="entry name" value="Cyclin_N"/>
</dbReference>
<evidence type="ECO:0000313" key="5">
    <source>
        <dbReference type="Proteomes" id="UP000186698"/>
    </source>
</evidence>
<dbReference type="InterPro" id="IPR036915">
    <property type="entry name" value="Cyclin-like_sf"/>
</dbReference>
<reference evidence="6 7" key="1">
    <citation type="submission" date="2025-04" db="UniProtKB">
        <authorList>
            <consortium name="RefSeq"/>
        </authorList>
    </citation>
    <scope>IDENTIFICATION</scope>
    <source>
        <strain evidence="6 7">J_2021</strain>
        <tissue evidence="6 7">Erythrocytes</tissue>
    </source>
</reference>
<dbReference type="Pfam" id="PF02984">
    <property type="entry name" value="Cyclin_C"/>
    <property type="match status" value="1"/>
</dbReference>
<dbReference type="Proteomes" id="UP000186698">
    <property type="component" value="Chromosome 8L"/>
</dbReference>
<keyword evidence="5" id="KW-1185">Reference proteome</keyword>
<proteinExistence type="inferred from homology"/>
<dbReference type="SUPFAM" id="SSF47954">
    <property type="entry name" value="Cyclin-like"/>
    <property type="match status" value="2"/>
</dbReference>
<feature type="domain" description="Cyclin-like" evidence="4">
    <location>
        <begin position="96"/>
        <end position="181"/>
    </location>
</feature>
<evidence type="ECO:0000259" key="4">
    <source>
        <dbReference type="SMART" id="SM00385"/>
    </source>
</evidence>
<feature type="compositionally biased region" description="Basic and acidic residues" evidence="3">
    <location>
        <begin position="335"/>
        <end position="346"/>
    </location>
</feature>
<feature type="compositionally biased region" description="Basic residues" evidence="3">
    <location>
        <begin position="1"/>
        <end position="11"/>
    </location>
</feature>
<dbReference type="RefSeq" id="XP_041429287.1">
    <property type="nucleotide sequence ID" value="XM_041573353.1"/>
</dbReference>
<evidence type="ECO:0000256" key="2">
    <source>
        <dbReference type="RuleBase" id="RU000383"/>
    </source>
</evidence>
<dbReference type="SMART" id="SM00385">
    <property type="entry name" value="CYCLIN"/>
    <property type="match status" value="1"/>
</dbReference>
<sequence length="428" mass="48416">MGMSNPKKRKREERSRGSAKKIKDERVTCQPAAEKPVPIQDQWNTLRNIKGELNIFEDYGDESYLFYKALEEKFLPSGILTKQTTIEESYWREVTTILIKVHRHFSLDFSTLCLAVKYMARYISGRQLRPGILKPVGATSLYLAIKIMEDNPPNAEEFAQLFGETHYSPSFLAYIENMILYRLECRLYQPTIDFFLEHFTLMSVSAEMFFFDNITRVANALTAARGIAALTMMKYEFHTYLPSLMAQCCLKAAEHILGYNLLVELPSDHPSQIVQKCLKKTVLLASANKEFLHQLMPGVFPEVFPKFPSPPTIQRGRTGAKEPVRQPCKTSAKKPHVESGAKEPARKPGKTLAKRPNPETGAKEPASQPNKTSAKRPKIEAPKGRTESAAEAVAPTRKTARNTQRCCKFCNGSHAYTFPHTHTDTHLS</sequence>
<feature type="region of interest" description="Disordered" evidence="3">
    <location>
        <begin position="309"/>
        <end position="401"/>
    </location>
</feature>
<dbReference type="OrthoDB" id="5590282at2759"/>
<feature type="compositionally biased region" description="Basic and acidic residues" evidence="3">
    <location>
        <begin position="12"/>
        <end position="27"/>
    </location>
</feature>
<gene>
    <name evidence="6" type="primary">LOC121397149</name>
    <name evidence="7" type="synonym">LOC121397150</name>
</gene>
<dbReference type="AlphaFoldDB" id="A0A8J1LIE3"/>
<dbReference type="InterPro" id="IPR013763">
    <property type="entry name" value="Cyclin-like_dom"/>
</dbReference>
<feature type="region of interest" description="Disordered" evidence="3">
    <location>
        <begin position="1"/>
        <end position="27"/>
    </location>
</feature>
<dbReference type="InterPro" id="IPR004367">
    <property type="entry name" value="Cyclin_C-dom"/>
</dbReference>
<dbReference type="GeneID" id="121397149"/>
<name>A0A8J1LIE3_XENLA</name>